<dbReference type="RefSeq" id="WP_378249747.1">
    <property type="nucleotide sequence ID" value="NZ_JBHSKF010000013.1"/>
</dbReference>
<gene>
    <name evidence="1" type="ORF">ACFPM7_22725</name>
</gene>
<protein>
    <submittedName>
        <fullName evidence="1">DUF1905 domain-containing protein</fullName>
    </submittedName>
</protein>
<dbReference type="SUPFAM" id="SSF141694">
    <property type="entry name" value="AF2212/PG0164-like"/>
    <property type="match status" value="1"/>
</dbReference>
<dbReference type="EMBL" id="JBHSKF010000013">
    <property type="protein sequence ID" value="MFC5289879.1"/>
    <property type="molecule type" value="Genomic_DNA"/>
</dbReference>
<evidence type="ECO:0000313" key="1">
    <source>
        <dbReference type="EMBL" id="MFC5289879.1"/>
    </source>
</evidence>
<comment type="caution">
    <text evidence="1">The sequence shown here is derived from an EMBL/GenBank/DDBJ whole genome shotgun (WGS) entry which is preliminary data.</text>
</comment>
<dbReference type="Proteomes" id="UP001596157">
    <property type="component" value="Unassembled WGS sequence"/>
</dbReference>
<dbReference type="InterPro" id="IPR037079">
    <property type="entry name" value="AF2212/PG0164-like_sf"/>
</dbReference>
<reference evidence="2" key="1">
    <citation type="journal article" date="2019" name="Int. J. Syst. Evol. Microbiol.">
        <title>The Global Catalogue of Microorganisms (GCM) 10K type strain sequencing project: providing services to taxonomists for standard genome sequencing and annotation.</title>
        <authorList>
            <consortium name="The Broad Institute Genomics Platform"/>
            <consortium name="The Broad Institute Genome Sequencing Center for Infectious Disease"/>
            <person name="Wu L."/>
            <person name="Ma J."/>
        </authorList>
    </citation>
    <scope>NUCLEOTIDE SEQUENCE [LARGE SCALE GENOMIC DNA]</scope>
    <source>
        <strain evidence="2">CCUG 59778</strain>
    </source>
</reference>
<sequence length="94" mass="10502">MEFKGSVWEWRGPAPYHFVTVPAEESARIADIASAATYGWGMIPVEVSLGNSTWRTSLYAKDGGYVLPLRDSVRKKEEVALGDVVSVRMDVRQR</sequence>
<proteinExistence type="predicted"/>
<dbReference type="Gene3D" id="2.40.30.100">
    <property type="entry name" value="AF2212/PG0164-like"/>
    <property type="match status" value="1"/>
</dbReference>
<dbReference type="InterPro" id="IPR015018">
    <property type="entry name" value="DUF1905"/>
</dbReference>
<name>A0ABW0EUP3_9PSEU</name>
<dbReference type="Pfam" id="PF08922">
    <property type="entry name" value="DUF1905"/>
    <property type="match status" value="1"/>
</dbReference>
<keyword evidence="2" id="KW-1185">Reference proteome</keyword>
<evidence type="ECO:0000313" key="2">
    <source>
        <dbReference type="Proteomes" id="UP001596157"/>
    </source>
</evidence>
<organism evidence="1 2">
    <name type="scientific">Actinokineospora guangxiensis</name>
    <dbReference type="NCBI Taxonomy" id="1490288"/>
    <lineage>
        <taxon>Bacteria</taxon>
        <taxon>Bacillati</taxon>
        <taxon>Actinomycetota</taxon>
        <taxon>Actinomycetes</taxon>
        <taxon>Pseudonocardiales</taxon>
        <taxon>Pseudonocardiaceae</taxon>
        <taxon>Actinokineospora</taxon>
    </lineage>
</organism>
<accession>A0ABW0EUP3</accession>